<gene>
    <name evidence="1" type="ORF">WJ35_04105</name>
</gene>
<organism evidence="1 2">
    <name type="scientific">Burkholderia ubonensis</name>
    <dbReference type="NCBI Taxonomy" id="101571"/>
    <lineage>
        <taxon>Bacteria</taxon>
        <taxon>Pseudomonadati</taxon>
        <taxon>Pseudomonadota</taxon>
        <taxon>Betaproteobacteria</taxon>
        <taxon>Burkholderiales</taxon>
        <taxon>Burkholderiaceae</taxon>
        <taxon>Burkholderia</taxon>
        <taxon>Burkholderia cepacia complex</taxon>
    </lineage>
</organism>
<sequence>MGDPSGAIVANPLSAELIVVGALKSLVANGDGTHRCFPDVAPEGTARPYITYMAAGGQSANYLDDTVALQNSRMQLNVWADDRAGASRLMQAVIAALTGPPINATSIGAPASVYEADTKLRGSRLDFSIWFTP</sequence>
<dbReference type="Proteomes" id="UP000243680">
    <property type="component" value="Chromosome 1"/>
</dbReference>
<accession>A0A1B4LAZ7</accession>
<dbReference type="RefSeq" id="WP_051974404.1">
    <property type="nucleotide sequence ID" value="NZ_CP013420.1"/>
</dbReference>
<protein>
    <recommendedName>
        <fullName evidence="3">DUF3168 domain-containing protein</fullName>
    </recommendedName>
</protein>
<dbReference type="Pfam" id="PF11367">
    <property type="entry name" value="Tail_completion_gp17"/>
    <property type="match status" value="1"/>
</dbReference>
<proteinExistence type="predicted"/>
<name>A0A1B4LAZ7_9BURK</name>
<dbReference type="Gene3D" id="3.30.2000.30">
    <property type="match status" value="1"/>
</dbReference>
<dbReference type="InterPro" id="IPR021508">
    <property type="entry name" value="Gp17-like"/>
</dbReference>
<dbReference type="InterPro" id="IPR053745">
    <property type="entry name" value="Viral_Tail_Comp_sf"/>
</dbReference>
<evidence type="ECO:0000313" key="1">
    <source>
        <dbReference type="EMBL" id="AOJ74340.1"/>
    </source>
</evidence>
<reference evidence="1 2" key="1">
    <citation type="submission" date="2015-12" db="EMBL/GenBank/DDBJ databases">
        <title>Diversity of Burkholderia near neighbor genomes.</title>
        <authorList>
            <person name="Sahl J."/>
            <person name="Wagner D."/>
            <person name="Keim P."/>
        </authorList>
    </citation>
    <scope>NUCLEOTIDE SEQUENCE [LARGE SCALE GENOMIC DNA]</scope>
    <source>
        <strain evidence="1 2">MSMB0783</strain>
    </source>
</reference>
<dbReference type="AlphaFoldDB" id="A0A1B4LAZ7"/>
<evidence type="ECO:0000313" key="2">
    <source>
        <dbReference type="Proteomes" id="UP000243680"/>
    </source>
</evidence>
<evidence type="ECO:0008006" key="3">
    <source>
        <dbReference type="Google" id="ProtNLM"/>
    </source>
</evidence>
<dbReference type="EMBL" id="CP013420">
    <property type="protein sequence ID" value="AOJ74340.1"/>
    <property type="molecule type" value="Genomic_DNA"/>
</dbReference>